<dbReference type="Proteomes" id="UP000807504">
    <property type="component" value="Unassembled WGS sequence"/>
</dbReference>
<sequence>MASLLRRGLKLRDLLMRISFAKELTCASSDTLQTTPANLKKKTVKKAALTFLQQVDFYANVLVDVCVQLFNDLDIMDNF</sequence>
<reference evidence="1" key="1">
    <citation type="journal article" date="2020" name="bioRxiv">
        <title>Chromosome-level reference genome of the European wasp spider Argiope bruennichi: a resource for studies on range expansion and evolutionary adaptation.</title>
        <authorList>
            <person name="Sheffer M.M."/>
            <person name="Hoppe A."/>
            <person name="Krehenwinkel H."/>
            <person name="Uhl G."/>
            <person name="Kuss A.W."/>
            <person name="Jensen L."/>
            <person name="Jensen C."/>
            <person name="Gillespie R.G."/>
            <person name="Hoff K.J."/>
            <person name="Prost S."/>
        </authorList>
    </citation>
    <scope>NUCLEOTIDE SEQUENCE</scope>
</reference>
<keyword evidence="2" id="KW-1185">Reference proteome</keyword>
<name>A0A8T0E821_ARGBR</name>
<evidence type="ECO:0000313" key="1">
    <source>
        <dbReference type="EMBL" id="KAF8767913.1"/>
    </source>
</evidence>
<accession>A0A8T0E821</accession>
<organism evidence="1 2">
    <name type="scientific">Argiope bruennichi</name>
    <name type="common">Wasp spider</name>
    <name type="synonym">Aranea bruennichi</name>
    <dbReference type="NCBI Taxonomy" id="94029"/>
    <lineage>
        <taxon>Eukaryota</taxon>
        <taxon>Metazoa</taxon>
        <taxon>Ecdysozoa</taxon>
        <taxon>Arthropoda</taxon>
        <taxon>Chelicerata</taxon>
        <taxon>Arachnida</taxon>
        <taxon>Araneae</taxon>
        <taxon>Araneomorphae</taxon>
        <taxon>Entelegynae</taxon>
        <taxon>Araneoidea</taxon>
        <taxon>Araneidae</taxon>
        <taxon>Argiope</taxon>
    </lineage>
</organism>
<dbReference type="EMBL" id="JABXBU010002230">
    <property type="protein sequence ID" value="KAF8767913.1"/>
    <property type="molecule type" value="Genomic_DNA"/>
</dbReference>
<comment type="caution">
    <text evidence="1">The sequence shown here is derived from an EMBL/GenBank/DDBJ whole genome shotgun (WGS) entry which is preliminary data.</text>
</comment>
<dbReference type="AlphaFoldDB" id="A0A8T0E821"/>
<protein>
    <submittedName>
        <fullName evidence="1">Uncharacterized protein</fullName>
    </submittedName>
</protein>
<proteinExistence type="predicted"/>
<evidence type="ECO:0000313" key="2">
    <source>
        <dbReference type="Proteomes" id="UP000807504"/>
    </source>
</evidence>
<gene>
    <name evidence="1" type="ORF">HNY73_020787</name>
</gene>
<reference evidence="1" key="2">
    <citation type="submission" date="2020-06" db="EMBL/GenBank/DDBJ databases">
        <authorList>
            <person name="Sheffer M."/>
        </authorList>
    </citation>
    <scope>NUCLEOTIDE SEQUENCE</scope>
</reference>